<comment type="pathway">
    <text evidence="6">Cofactor biosynthesis; adenosylcobalamin biosynthesis; adenosylcobalamin from cob(II)yrinate a,c-diamide: step 5/7.</text>
</comment>
<dbReference type="EC" id="2.7.7.62" evidence="9"/>
<dbReference type="EC" id="2.7.1.156" evidence="8"/>
<dbReference type="GO" id="GO:0008820">
    <property type="term" value="F:cobinamide phosphate guanylyltransferase activity"/>
    <property type="evidence" value="ECO:0007669"/>
    <property type="project" value="UniProtKB-EC"/>
</dbReference>
<feature type="binding site" evidence="19">
    <location>
        <position position="60"/>
    </location>
    <ligand>
        <name>GTP</name>
        <dbReference type="ChEBI" id="CHEBI:37565"/>
    </ligand>
</feature>
<keyword evidence="13 20" id="KW-0418">Kinase</keyword>
<evidence type="ECO:0000256" key="18">
    <source>
        <dbReference type="PIRSR" id="PIRSR006135-1"/>
    </source>
</evidence>
<evidence type="ECO:0000256" key="9">
    <source>
        <dbReference type="ARBA" id="ARBA00012523"/>
    </source>
</evidence>
<evidence type="ECO:0000256" key="11">
    <source>
        <dbReference type="ARBA" id="ARBA00022679"/>
    </source>
</evidence>
<dbReference type="PANTHER" id="PTHR34848">
    <property type="match status" value="1"/>
</dbReference>
<evidence type="ECO:0000256" key="14">
    <source>
        <dbReference type="ARBA" id="ARBA00022840"/>
    </source>
</evidence>
<evidence type="ECO:0000256" key="19">
    <source>
        <dbReference type="PIRSR" id="PIRSR006135-2"/>
    </source>
</evidence>
<comment type="pathway">
    <text evidence="5">Cofactor biosynthesis; adenosylcobalamin biosynthesis; adenosylcobalamin from cob(II)yrinate a,c-diamide: step 6/7.</text>
</comment>
<organism evidence="20 21">
    <name type="scientific">Alkalicoccus daliensis</name>
    <dbReference type="NCBI Taxonomy" id="745820"/>
    <lineage>
        <taxon>Bacteria</taxon>
        <taxon>Bacillati</taxon>
        <taxon>Bacillota</taxon>
        <taxon>Bacilli</taxon>
        <taxon>Bacillales</taxon>
        <taxon>Bacillaceae</taxon>
        <taxon>Alkalicoccus</taxon>
    </lineage>
</organism>
<dbReference type="GO" id="GO:0043752">
    <property type="term" value="F:adenosylcobinamide kinase activity"/>
    <property type="evidence" value="ECO:0007669"/>
    <property type="project" value="UniProtKB-EC"/>
</dbReference>
<evidence type="ECO:0000313" key="20">
    <source>
        <dbReference type="EMBL" id="SDO24432.1"/>
    </source>
</evidence>
<evidence type="ECO:0000256" key="15">
    <source>
        <dbReference type="ARBA" id="ARBA00023134"/>
    </source>
</evidence>
<keyword evidence="21" id="KW-1185">Reference proteome</keyword>
<dbReference type="Proteomes" id="UP000198778">
    <property type="component" value="Unassembled WGS sequence"/>
</dbReference>
<proteinExistence type="inferred from homology"/>
<evidence type="ECO:0000313" key="21">
    <source>
        <dbReference type="Proteomes" id="UP000198778"/>
    </source>
</evidence>
<sequence>MITFISGGARSGKSSFAEKEVLKQSPAPVFIATSSRSDEEMIFRIEKHQKDRASAFITKEAEFHIEDTLKQAALGEVLLVDCLTVWLNEAMFQQKKTKAEIMDIVENWCEIISAKDLNATFVSNDINEGGLPPDPGTQAYVEVLEKIHRKIIAHAEKVIQVRAGIPHYWKEGKL</sequence>
<evidence type="ECO:0000256" key="6">
    <source>
        <dbReference type="ARBA" id="ARBA00005159"/>
    </source>
</evidence>
<keyword evidence="10" id="KW-0169">Cobalamin biosynthesis</keyword>
<evidence type="ECO:0000256" key="13">
    <source>
        <dbReference type="ARBA" id="ARBA00022777"/>
    </source>
</evidence>
<dbReference type="Pfam" id="PF02283">
    <property type="entry name" value="CobU"/>
    <property type="match status" value="1"/>
</dbReference>
<dbReference type="InterPro" id="IPR003203">
    <property type="entry name" value="CobU/CobP"/>
</dbReference>
<keyword evidence="20" id="KW-0548">Nucleotidyltransferase</keyword>
<dbReference type="InterPro" id="IPR027417">
    <property type="entry name" value="P-loop_NTPase"/>
</dbReference>
<evidence type="ECO:0000256" key="17">
    <source>
        <dbReference type="ARBA" id="ARBA00030571"/>
    </source>
</evidence>
<protein>
    <recommendedName>
        <fullName evidence="16">Adenosylcobinamide kinase</fullName>
        <ecNumber evidence="8">2.7.1.156</ecNumber>
        <ecNumber evidence="9">2.7.7.62</ecNumber>
    </recommendedName>
    <alternativeName>
        <fullName evidence="17">Adenosylcobinamide-phosphate guanylyltransferase</fullName>
    </alternativeName>
</protein>
<dbReference type="EMBL" id="FNIL01000009">
    <property type="protein sequence ID" value="SDO24432.1"/>
    <property type="molecule type" value="Genomic_DNA"/>
</dbReference>
<evidence type="ECO:0000256" key="3">
    <source>
        <dbReference type="ARBA" id="ARBA00001522"/>
    </source>
</evidence>
<reference evidence="21" key="1">
    <citation type="submission" date="2016-10" db="EMBL/GenBank/DDBJ databases">
        <authorList>
            <person name="Varghese N."/>
            <person name="Submissions S."/>
        </authorList>
    </citation>
    <scope>NUCLEOTIDE SEQUENCE [LARGE SCALE GENOMIC DNA]</scope>
    <source>
        <strain evidence="21">CGMCC 1.10369</strain>
    </source>
</reference>
<comment type="similarity">
    <text evidence="7">Belongs to the CobU/CobP family.</text>
</comment>
<dbReference type="GO" id="GO:0005524">
    <property type="term" value="F:ATP binding"/>
    <property type="evidence" value="ECO:0007669"/>
    <property type="project" value="UniProtKB-KW"/>
</dbReference>
<name>A0A1H0HZ02_9BACI</name>
<keyword evidence="14" id="KW-0067">ATP-binding</keyword>
<comment type="catalytic activity">
    <reaction evidence="1">
        <text>adenosylcob(III)inamide + ATP = adenosylcob(III)inamide phosphate + ADP + H(+)</text>
        <dbReference type="Rhea" id="RHEA:15769"/>
        <dbReference type="ChEBI" id="CHEBI:2480"/>
        <dbReference type="ChEBI" id="CHEBI:15378"/>
        <dbReference type="ChEBI" id="CHEBI:30616"/>
        <dbReference type="ChEBI" id="CHEBI:58502"/>
        <dbReference type="ChEBI" id="CHEBI:456216"/>
        <dbReference type="EC" id="2.7.1.156"/>
    </reaction>
</comment>
<evidence type="ECO:0000256" key="12">
    <source>
        <dbReference type="ARBA" id="ARBA00022741"/>
    </source>
</evidence>
<keyword evidence="11 20" id="KW-0808">Transferase</keyword>
<comment type="catalytic activity">
    <reaction evidence="3">
        <text>adenosylcob(III)inamide + GTP = adenosylcob(III)inamide phosphate + GDP + H(+)</text>
        <dbReference type="Rhea" id="RHEA:15765"/>
        <dbReference type="ChEBI" id="CHEBI:2480"/>
        <dbReference type="ChEBI" id="CHEBI:15378"/>
        <dbReference type="ChEBI" id="CHEBI:37565"/>
        <dbReference type="ChEBI" id="CHEBI:58189"/>
        <dbReference type="ChEBI" id="CHEBI:58502"/>
        <dbReference type="EC" id="2.7.1.156"/>
    </reaction>
</comment>
<dbReference type="SUPFAM" id="SSF52540">
    <property type="entry name" value="P-loop containing nucleoside triphosphate hydrolases"/>
    <property type="match status" value="1"/>
</dbReference>
<evidence type="ECO:0000256" key="2">
    <source>
        <dbReference type="ARBA" id="ARBA00000711"/>
    </source>
</evidence>
<dbReference type="RefSeq" id="WP_175444293.1">
    <property type="nucleotide sequence ID" value="NZ_FNIL01000009.1"/>
</dbReference>
<dbReference type="AlphaFoldDB" id="A0A1H0HZ02"/>
<dbReference type="CDD" id="cd00544">
    <property type="entry name" value="CobU"/>
    <property type="match status" value="1"/>
</dbReference>
<feature type="active site" description="GMP-histidine intermediate" evidence="18">
    <location>
        <position position="48"/>
    </location>
</feature>
<dbReference type="GO" id="GO:0005525">
    <property type="term" value="F:GTP binding"/>
    <property type="evidence" value="ECO:0007669"/>
    <property type="project" value="UniProtKB-KW"/>
</dbReference>
<dbReference type="PANTHER" id="PTHR34848:SF1">
    <property type="entry name" value="BIFUNCTIONAL ADENOSYLCOBALAMIN BIOSYNTHESIS PROTEIN COBU"/>
    <property type="match status" value="1"/>
</dbReference>
<comment type="function">
    <text evidence="4">Catalyzes ATP-dependent phosphorylation of adenosylcobinamide and addition of GMP to adenosylcobinamide phosphate.</text>
</comment>
<feature type="binding site" evidence="19">
    <location>
        <begin position="7"/>
        <end position="14"/>
    </location>
    <ligand>
        <name>GTP</name>
        <dbReference type="ChEBI" id="CHEBI:37565"/>
    </ligand>
</feature>
<evidence type="ECO:0000256" key="4">
    <source>
        <dbReference type="ARBA" id="ARBA00003889"/>
    </source>
</evidence>
<accession>A0A1H0HZ02</accession>
<feature type="binding site" evidence="19">
    <location>
        <begin position="32"/>
        <end position="34"/>
    </location>
    <ligand>
        <name>GTP</name>
        <dbReference type="ChEBI" id="CHEBI:37565"/>
    </ligand>
</feature>
<keyword evidence="15 19" id="KW-0342">GTP-binding</keyword>
<evidence type="ECO:0000256" key="1">
    <source>
        <dbReference type="ARBA" id="ARBA00000312"/>
    </source>
</evidence>
<dbReference type="STRING" id="745820.SAMN04488053_109105"/>
<feature type="binding site" evidence="19">
    <location>
        <position position="81"/>
    </location>
    <ligand>
        <name>GTP</name>
        <dbReference type="ChEBI" id="CHEBI:37565"/>
    </ligand>
</feature>
<dbReference type="GO" id="GO:0009236">
    <property type="term" value="P:cobalamin biosynthetic process"/>
    <property type="evidence" value="ECO:0007669"/>
    <property type="project" value="UniProtKB-UniPathway"/>
</dbReference>
<gene>
    <name evidence="20" type="ORF">SAMN04488053_109105</name>
</gene>
<dbReference type="PIRSF" id="PIRSF006135">
    <property type="entry name" value="CobU"/>
    <property type="match status" value="1"/>
</dbReference>
<keyword evidence="12 19" id="KW-0547">Nucleotide-binding</keyword>
<evidence type="ECO:0000256" key="16">
    <source>
        <dbReference type="ARBA" id="ARBA00029570"/>
    </source>
</evidence>
<evidence type="ECO:0000256" key="5">
    <source>
        <dbReference type="ARBA" id="ARBA00004692"/>
    </source>
</evidence>
<dbReference type="Gene3D" id="3.40.50.300">
    <property type="entry name" value="P-loop containing nucleotide triphosphate hydrolases"/>
    <property type="match status" value="1"/>
</dbReference>
<comment type="catalytic activity">
    <reaction evidence="2">
        <text>adenosylcob(III)inamide phosphate + GTP + H(+) = adenosylcob(III)inamide-GDP + diphosphate</text>
        <dbReference type="Rhea" id="RHEA:22712"/>
        <dbReference type="ChEBI" id="CHEBI:15378"/>
        <dbReference type="ChEBI" id="CHEBI:33019"/>
        <dbReference type="ChEBI" id="CHEBI:37565"/>
        <dbReference type="ChEBI" id="CHEBI:58502"/>
        <dbReference type="ChEBI" id="CHEBI:60487"/>
        <dbReference type="EC" id="2.7.7.62"/>
    </reaction>
</comment>
<dbReference type="UniPathway" id="UPA00148">
    <property type="reaction ID" value="UER00236"/>
</dbReference>
<evidence type="ECO:0000256" key="8">
    <source>
        <dbReference type="ARBA" id="ARBA00012016"/>
    </source>
</evidence>
<evidence type="ECO:0000256" key="7">
    <source>
        <dbReference type="ARBA" id="ARBA00007490"/>
    </source>
</evidence>
<evidence type="ECO:0000256" key="10">
    <source>
        <dbReference type="ARBA" id="ARBA00022573"/>
    </source>
</evidence>